<feature type="domain" description="C3H1-type" evidence="10">
    <location>
        <begin position="1110"/>
        <end position="1137"/>
    </location>
</feature>
<keyword evidence="3 7" id="KW-0863">Zinc-finger</keyword>
<keyword evidence="4 7" id="KW-0862">Zinc</keyword>
<dbReference type="GO" id="GO:0010468">
    <property type="term" value="P:regulation of gene expression"/>
    <property type="evidence" value="ECO:0007669"/>
    <property type="project" value="UniProtKB-ARBA"/>
</dbReference>
<feature type="domain" description="C3H1-type" evidence="10">
    <location>
        <begin position="1058"/>
        <end position="1085"/>
    </location>
</feature>
<dbReference type="PROSITE" id="PS50088">
    <property type="entry name" value="ANK_REPEAT"/>
    <property type="match status" value="2"/>
</dbReference>
<feature type="repeat" description="ANK" evidence="6">
    <location>
        <begin position="510"/>
        <end position="542"/>
    </location>
</feature>
<evidence type="ECO:0000256" key="5">
    <source>
        <dbReference type="ARBA" id="ARBA00023043"/>
    </source>
</evidence>
<dbReference type="InterPro" id="IPR036855">
    <property type="entry name" value="Znf_CCCH_sf"/>
</dbReference>
<evidence type="ECO:0000256" key="3">
    <source>
        <dbReference type="ARBA" id="ARBA00022771"/>
    </source>
</evidence>
<dbReference type="SUPFAM" id="SSF57850">
    <property type="entry name" value="RING/U-box"/>
    <property type="match status" value="1"/>
</dbReference>
<dbReference type="InterPro" id="IPR036770">
    <property type="entry name" value="Ankyrin_rpt-contain_sf"/>
</dbReference>
<keyword evidence="12" id="KW-1185">Reference proteome</keyword>
<dbReference type="PANTHER" id="PTHR24173">
    <property type="entry name" value="ANKYRIN REPEAT CONTAINING"/>
    <property type="match status" value="1"/>
</dbReference>
<dbReference type="PROSITE" id="PS50297">
    <property type="entry name" value="ANK_REP_REGION"/>
    <property type="match status" value="2"/>
</dbReference>
<proteinExistence type="predicted"/>
<evidence type="ECO:0000256" key="4">
    <source>
        <dbReference type="ARBA" id="ARBA00022833"/>
    </source>
</evidence>
<evidence type="ECO:0000256" key="7">
    <source>
        <dbReference type="PROSITE-ProRule" id="PRU00723"/>
    </source>
</evidence>
<accession>A0A9P7QVZ3</accession>
<dbReference type="Gene3D" id="3.30.40.10">
    <property type="entry name" value="Zinc/RING finger domain, C3HC4 (zinc finger)"/>
    <property type="match status" value="1"/>
</dbReference>
<dbReference type="InterPro" id="IPR000571">
    <property type="entry name" value="Znf_CCCH"/>
</dbReference>
<comment type="caution">
    <text evidence="11">The sequence shown here is derived from an EMBL/GenBank/DDBJ whole genome shotgun (WGS) entry which is preliminary data.</text>
</comment>
<keyword evidence="5 6" id="KW-0040">ANK repeat</keyword>
<evidence type="ECO:0000256" key="6">
    <source>
        <dbReference type="PROSITE-ProRule" id="PRU00023"/>
    </source>
</evidence>
<feature type="region of interest" description="Disordered" evidence="8">
    <location>
        <begin position="154"/>
        <end position="190"/>
    </location>
</feature>
<dbReference type="PANTHER" id="PTHR24173:SF74">
    <property type="entry name" value="ANKYRIN REPEAT DOMAIN-CONTAINING PROTEIN 16"/>
    <property type="match status" value="1"/>
</dbReference>
<evidence type="ECO:0000256" key="8">
    <source>
        <dbReference type="SAM" id="MobiDB-lite"/>
    </source>
</evidence>
<feature type="zinc finger region" description="C3H1-type" evidence="7">
    <location>
        <begin position="1058"/>
        <end position="1085"/>
    </location>
</feature>
<evidence type="ECO:0000313" key="11">
    <source>
        <dbReference type="EMBL" id="KAG7044420.1"/>
    </source>
</evidence>
<feature type="domain" description="RING-type" evidence="9">
    <location>
        <begin position="1678"/>
        <end position="1723"/>
    </location>
</feature>
<evidence type="ECO:0000313" key="12">
    <source>
        <dbReference type="Proteomes" id="UP000699042"/>
    </source>
</evidence>
<feature type="repeat" description="ANK" evidence="6">
    <location>
        <begin position="658"/>
        <end position="690"/>
    </location>
</feature>
<dbReference type="PROSITE" id="PS50089">
    <property type="entry name" value="ZF_RING_2"/>
    <property type="match status" value="1"/>
</dbReference>
<gene>
    <name evidence="11" type="ORF">JMJ77_003882</name>
</gene>
<evidence type="ECO:0000259" key="10">
    <source>
        <dbReference type="PROSITE" id="PS50103"/>
    </source>
</evidence>
<dbReference type="Pfam" id="PF12796">
    <property type="entry name" value="Ank_2"/>
    <property type="match status" value="2"/>
</dbReference>
<organism evidence="11 12">
    <name type="scientific">Colletotrichum scovillei</name>
    <dbReference type="NCBI Taxonomy" id="1209932"/>
    <lineage>
        <taxon>Eukaryota</taxon>
        <taxon>Fungi</taxon>
        <taxon>Dikarya</taxon>
        <taxon>Ascomycota</taxon>
        <taxon>Pezizomycotina</taxon>
        <taxon>Sordariomycetes</taxon>
        <taxon>Hypocreomycetidae</taxon>
        <taxon>Glomerellales</taxon>
        <taxon>Glomerellaceae</taxon>
        <taxon>Colletotrichum</taxon>
        <taxon>Colletotrichum acutatum species complex</taxon>
    </lineage>
</organism>
<dbReference type="InterPro" id="IPR002110">
    <property type="entry name" value="Ankyrin_rpt"/>
</dbReference>
<name>A0A9P7QVZ3_9PEZI</name>
<dbReference type="Gene3D" id="1.25.40.20">
    <property type="entry name" value="Ankyrin repeat-containing domain"/>
    <property type="match status" value="2"/>
</dbReference>
<dbReference type="PROSITE" id="PS50103">
    <property type="entry name" value="ZF_C3H1"/>
    <property type="match status" value="2"/>
</dbReference>
<sequence length="1774" mass="197359">MAEFFGVAAGVAGFVSLSVQISEGVSKLRTIRDSAGKAATDISTLIRELDLLTHVIQDVIANVSNRNDSVIQHCQADCDQVVRDLKSLIMKIPPTSKSTIKANALIFLAFRDWKENVMALQRSIQGAKINLILIATYRNSNQLKELTLVSQLHTLPPTEDPPEESASELAPASASDLSQSPTASVGAVPRKERLRAKPKQNCLLRPCSCVCHRTNRTTHRFWALEYTTWGALQQSCDLETCNTTKYGASVRLAFSQLGIRWAAVLEVYTITSAGRFSFRPNLQMEQIVPYTSPGFEIIWRCQTYSIGFEEASESLRQLYRADPQGFSRHVNPGGKSYIEEILRYPWARGKDQTQWELLILFMQEFEMTKGTDSVAFLVQCAKWIGEGPHLYLLEFLLDLGYDVSGVVGDFQDWPALSSPNWISEAITPDPFFIEYFKIVCIHNQGFAGMTPLHEAILLESTQTVDRWIFKSKKDEKNSLGQTPLHLAVSDPQRLKALIDSGHDVNMTDIHGITPLMYAAAVNQDESVTLLIEAGACINAGDKKYGRTFLHYAAVRGHWKLIFRFLVRLEDFADNWIVEGWAESAVLLYHVEYPNLGNLEMREVSLGQLLMKCRAPNLTFDDATSGIKDNCLLHYNTGITDFEALMEQGFRLFNHMNSKGQTPLMVAAKLGEPDLVRKLIEVGADVNLKDFHHRTALHFALDTLEKSRGHGFWIAMETLRILLAGGANVFTGDGCRCPCSSFGRLSVVDLLNSRHGWQETWGKPPIAAMELLCLTVEYRGAQEGKDLLLSFIRWEKHEELGMSHLCFQRHPADCFYGFAASSRPLCLQDEEVDDILDEESEFLAILETEMEESSAKDFEHLLKDWLNQMKSRLDKVVEEKRKSDAKCVKRQAEVKHGYQVDYKRDCFYHNFVVDVGWPDPTRTIRSSLAMYIAWIEHEYDHGATARLAGKFHKDWYSNRTSMVHKFIEVFGIPTAEIAHALKRSDVIIEEERIMCVPQLPTLRCGLNKTPYIGQSSSVLTSLGPTPTVIDDLSKFYDGELAGSQNASGGTIASRKADPALSPMICKFFAKGFCSRGDKCAFPHIYQSVPSGPSHELVLEDVEPTGPAAEDSRSKIACVFFAKGQCRNGVKCAFSHDNVPREAASAASEVTPPVPEEKCTRELLGAWVDFGSGASVEKVSLFSDFSTASILNLPARSDVAAVSRLLSRLGFDVPSISIRVRTQGLGGLMCAIIRAEDPDFAQSLYEKFKNPNIEEISGIPGLKVEVHKPLNLDTNKGFTHRVNCKKVICSWHKPMQLACLTFGSESTESEVRSNFGTGIFTVLGAKVSCAPRSNAVHHRRGSKLGVRYSVNSSPKLRLYVPPQATEDDILSMIPQRQRPTSVKLEGLQDLDNTKSEVDLVEALLVGIGPLETRLKVEADSVGKRVKAMAHFSDEADAMTAVRLLNSKPLPFNKDDRLSISRVHSATYKVANHIFSAVLVDFEKTAQTFSSKRVTFKRYPPQHGYVTLRLESEKGVDLARAETHTNKLLKGRLVYDAEGKKPLWSPSFNNKSLASRRLRPIERQHNVAFQCVPSKAEIHVFGSFEASQKACDALLQCFSDAPSMIHYIPLTSESLHWAIRGGFKAVCEVLGQEAVSLNILATPKRLEIIGPRASFDTAMDILAKGRLPQEQDMTTGAEECCPVCWTTAENPLKVGCGHVYCHDCFENFCQSAVGNGQSGIRCLADEGACNALFSLQELQDCLSSLTFEELLASATDIAGTAKTLQLSRMFKDHLLIL</sequence>
<dbReference type="SMART" id="SM00248">
    <property type="entry name" value="ANK"/>
    <property type="match status" value="8"/>
</dbReference>
<keyword evidence="1 7" id="KW-0479">Metal-binding</keyword>
<dbReference type="SUPFAM" id="SSF90229">
    <property type="entry name" value="CCCH zinc finger"/>
    <property type="match status" value="1"/>
</dbReference>
<dbReference type="SUPFAM" id="SSF48403">
    <property type="entry name" value="Ankyrin repeat"/>
    <property type="match status" value="1"/>
</dbReference>
<dbReference type="SMART" id="SM00356">
    <property type="entry name" value="ZnF_C3H1"/>
    <property type="match status" value="2"/>
</dbReference>
<evidence type="ECO:0000259" key="9">
    <source>
        <dbReference type="PROSITE" id="PS50089"/>
    </source>
</evidence>
<feature type="compositionally biased region" description="Low complexity" evidence="8">
    <location>
        <begin position="167"/>
        <end position="178"/>
    </location>
</feature>
<evidence type="ECO:0000256" key="2">
    <source>
        <dbReference type="ARBA" id="ARBA00022737"/>
    </source>
</evidence>
<protein>
    <submittedName>
        <fullName evidence="11">Ariadne ring</fullName>
    </submittedName>
</protein>
<feature type="zinc finger region" description="C3H1-type" evidence="7">
    <location>
        <begin position="1110"/>
        <end position="1137"/>
    </location>
</feature>
<dbReference type="InterPro" id="IPR001841">
    <property type="entry name" value="Znf_RING"/>
</dbReference>
<keyword evidence="2" id="KW-0677">Repeat</keyword>
<dbReference type="Proteomes" id="UP000699042">
    <property type="component" value="Unassembled WGS sequence"/>
</dbReference>
<dbReference type="InterPro" id="IPR013083">
    <property type="entry name" value="Znf_RING/FYVE/PHD"/>
</dbReference>
<reference evidence="11" key="1">
    <citation type="submission" date="2021-05" db="EMBL/GenBank/DDBJ databases">
        <title>Comparative genomics of three Colletotrichum scovillei strains and genetic complementation revealed genes involved fungal growth and virulence on chili pepper.</title>
        <authorList>
            <person name="Hsieh D.-K."/>
            <person name="Chuang S.-C."/>
            <person name="Chen C.-Y."/>
            <person name="Chao Y.-T."/>
            <person name="Lu M.-Y.J."/>
            <person name="Lee M.-H."/>
            <person name="Shih M.-C."/>
        </authorList>
    </citation>
    <scope>NUCLEOTIDE SEQUENCE</scope>
    <source>
        <strain evidence="11">Coll-153</strain>
    </source>
</reference>
<dbReference type="PRINTS" id="PR01415">
    <property type="entry name" value="ANKYRIN"/>
</dbReference>
<dbReference type="Gene3D" id="4.10.1000.10">
    <property type="entry name" value="Zinc finger, CCCH-type"/>
    <property type="match status" value="1"/>
</dbReference>
<evidence type="ECO:0000256" key="1">
    <source>
        <dbReference type="ARBA" id="ARBA00022723"/>
    </source>
</evidence>
<dbReference type="EMBL" id="JAESDN010000010">
    <property type="protein sequence ID" value="KAG7044420.1"/>
    <property type="molecule type" value="Genomic_DNA"/>
</dbReference>
<dbReference type="GO" id="GO:0008270">
    <property type="term" value="F:zinc ion binding"/>
    <property type="evidence" value="ECO:0007669"/>
    <property type="project" value="UniProtKB-KW"/>
</dbReference>